<name>A0A8C4QJI5_EPTBU</name>
<accession>A0A8C4QJI5</accession>
<evidence type="ECO:0000313" key="2">
    <source>
        <dbReference type="Ensembl" id="ENSEBUP00000016363.1"/>
    </source>
</evidence>
<sequence length="248" mass="28959">MCIRDRLWRRCVATYVCHLKWLPWQPRCCFPCSSTILYIPSCSGIYCRNDNRGCKIFVSSIFRNHYSWIKYLSSNLSYPTRPPDLTGDFSSHPVEVPETLDREMCTLTRADRIAICYHVVLQAKKENPSAQGCDDLYVDLTSKLKRGMLHEKSNLEVPAEMRDYKRRRQSYRAKNVHINRRSHTEPLCSPMANYMLHFHVQEVTPIYLSKWTIIPHKDYSATRHSSKMSSAGRSFRKLRTGNHSASHP</sequence>
<dbReference type="GeneTree" id="ENSGT00390000004886"/>
<proteinExistence type="predicted"/>
<dbReference type="AlphaFoldDB" id="A0A8C4QJI5"/>
<evidence type="ECO:0000256" key="1">
    <source>
        <dbReference type="SAM" id="MobiDB-lite"/>
    </source>
</evidence>
<feature type="region of interest" description="Disordered" evidence="1">
    <location>
        <begin position="222"/>
        <end position="248"/>
    </location>
</feature>
<reference evidence="2" key="2">
    <citation type="submission" date="2025-09" db="UniProtKB">
        <authorList>
            <consortium name="Ensembl"/>
        </authorList>
    </citation>
    <scope>IDENTIFICATION</scope>
</reference>
<dbReference type="Proteomes" id="UP000694388">
    <property type="component" value="Unplaced"/>
</dbReference>
<protein>
    <submittedName>
        <fullName evidence="2">Uncharacterized protein</fullName>
    </submittedName>
</protein>
<dbReference type="Ensembl" id="ENSEBUT00000016939.1">
    <property type="protein sequence ID" value="ENSEBUP00000016363.1"/>
    <property type="gene ID" value="ENSEBUG00000010269.1"/>
</dbReference>
<evidence type="ECO:0000313" key="3">
    <source>
        <dbReference type="Proteomes" id="UP000694388"/>
    </source>
</evidence>
<reference evidence="2" key="1">
    <citation type="submission" date="2025-08" db="UniProtKB">
        <authorList>
            <consortium name="Ensembl"/>
        </authorList>
    </citation>
    <scope>IDENTIFICATION</scope>
</reference>
<keyword evidence="3" id="KW-1185">Reference proteome</keyword>
<organism evidence="2 3">
    <name type="scientific">Eptatretus burgeri</name>
    <name type="common">Inshore hagfish</name>
    <dbReference type="NCBI Taxonomy" id="7764"/>
    <lineage>
        <taxon>Eukaryota</taxon>
        <taxon>Metazoa</taxon>
        <taxon>Chordata</taxon>
        <taxon>Craniata</taxon>
        <taxon>Vertebrata</taxon>
        <taxon>Cyclostomata</taxon>
        <taxon>Myxini</taxon>
        <taxon>Myxiniformes</taxon>
        <taxon>Myxinidae</taxon>
        <taxon>Eptatretinae</taxon>
        <taxon>Eptatretus</taxon>
    </lineage>
</organism>